<comment type="caution">
    <text evidence="2">The sequence shown here is derived from an EMBL/GenBank/DDBJ whole genome shotgun (WGS) entry which is preliminary data.</text>
</comment>
<dbReference type="Proteomes" id="UP001054945">
    <property type="component" value="Unassembled WGS sequence"/>
</dbReference>
<evidence type="ECO:0000256" key="1">
    <source>
        <dbReference type="SAM" id="MobiDB-lite"/>
    </source>
</evidence>
<gene>
    <name evidence="2" type="primary">AVEN_82776_1</name>
    <name evidence="2" type="ORF">CEXT_793611</name>
</gene>
<reference evidence="2 3" key="1">
    <citation type="submission" date="2021-06" db="EMBL/GenBank/DDBJ databases">
        <title>Caerostris extrusa draft genome.</title>
        <authorList>
            <person name="Kono N."/>
            <person name="Arakawa K."/>
        </authorList>
    </citation>
    <scope>NUCLEOTIDE SEQUENCE [LARGE SCALE GENOMIC DNA]</scope>
</reference>
<dbReference type="EMBL" id="BPLR01000034">
    <property type="protein sequence ID" value="GIY91639.1"/>
    <property type="molecule type" value="Genomic_DNA"/>
</dbReference>
<proteinExistence type="predicted"/>
<accession>A0AAV4XCY0</accession>
<sequence length="197" mass="22983">MTTNGYTSADSLEFDEPASEQASLEDMSTDFCSRRSSRKITFRVADDRHFHEMKEKIILYIKSRLEEIELTFMDHIQMLVSSILEIQNEEENVQNELQILKNRQTLSEANYTKLEDRVTNNEEKLKMNNLHIEDIVIELDKKANISDAMQGFTKKDLIALEDRMLKMNEIALNDIEDLVSATYTLYSNLDVKEYLIS</sequence>
<dbReference type="AlphaFoldDB" id="A0AAV4XCY0"/>
<feature type="region of interest" description="Disordered" evidence="1">
    <location>
        <begin position="1"/>
        <end position="27"/>
    </location>
</feature>
<evidence type="ECO:0000313" key="3">
    <source>
        <dbReference type="Proteomes" id="UP001054945"/>
    </source>
</evidence>
<name>A0AAV4XCY0_CAEEX</name>
<keyword evidence="3" id="KW-1185">Reference proteome</keyword>
<protein>
    <submittedName>
        <fullName evidence="2">Uncharacterized protein</fullName>
    </submittedName>
</protein>
<feature type="compositionally biased region" description="Polar residues" evidence="1">
    <location>
        <begin position="1"/>
        <end position="10"/>
    </location>
</feature>
<organism evidence="2 3">
    <name type="scientific">Caerostris extrusa</name>
    <name type="common">Bark spider</name>
    <name type="synonym">Caerostris bankana</name>
    <dbReference type="NCBI Taxonomy" id="172846"/>
    <lineage>
        <taxon>Eukaryota</taxon>
        <taxon>Metazoa</taxon>
        <taxon>Ecdysozoa</taxon>
        <taxon>Arthropoda</taxon>
        <taxon>Chelicerata</taxon>
        <taxon>Arachnida</taxon>
        <taxon>Araneae</taxon>
        <taxon>Araneomorphae</taxon>
        <taxon>Entelegynae</taxon>
        <taxon>Araneoidea</taxon>
        <taxon>Araneidae</taxon>
        <taxon>Caerostris</taxon>
    </lineage>
</organism>
<evidence type="ECO:0000313" key="2">
    <source>
        <dbReference type="EMBL" id="GIY91639.1"/>
    </source>
</evidence>